<dbReference type="AlphaFoldDB" id="A0A7S8IH77"/>
<reference evidence="2 3" key="1">
    <citation type="submission" date="2020-02" db="EMBL/GenBank/DDBJ databases">
        <authorList>
            <person name="Zheng R.K."/>
            <person name="Sun C.M."/>
        </authorList>
    </citation>
    <scope>NUCLEOTIDE SEQUENCE [LARGE SCALE GENOMIC DNA]</scope>
    <source>
        <strain evidence="3">rifampicinis</strain>
    </source>
</reference>
<sequence length="96" mass="10982">MDSEQIEVKNNPEKNRFEVILGDQIAMVQYMIAGKNIVFTHTEVPPEFEGKGIAGKMARVALDFAKDEGYRVQALCPFIAAYVRRHPEYQTITWGY</sequence>
<dbReference type="PANTHER" id="PTHR31435">
    <property type="entry name" value="PROTEIN NATD1"/>
    <property type="match status" value="1"/>
</dbReference>
<proteinExistence type="predicted"/>
<dbReference type="KEGG" id="pmet:G4Y79_16635"/>
<keyword evidence="3" id="KW-1185">Reference proteome</keyword>
<evidence type="ECO:0000259" key="1">
    <source>
        <dbReference type="PROSITE" id="PS51729"/>
    </source>
</evidence>
<dbReference type="PANTHER" id="PTHR31435:SF10">
    <property type="entry name" value="BSR4717 PROTEIN"/>
    <property type="match status" value="1"/>
</dbReference>
<dbReference type="Proteomes" id="UP000594468">
    <property type="component" value="Chromosome"/>
</dbReference>
<dbReference type="PROSITE" id="PS51729">
    <property type="entry name" value="GNAT_YJDJ"/>
    <property type="match status" value="1"/>
</dbReference>
<accession>A0A7S8IH77</accession>
<dbReference type="GO" id="GO:0016740">
    <property type="term" value="F:transferase activity"/>
    <property type="evidence" value="ECO:0007669"/>
    <property type="project" value="UniProtKB-KW"/>
</dbReference>
<dbReference type="SUPFAM" id="SSF55729">
    <property type="entry name" value="Acyl-CoA N-acyltransferases (Nat)"/>
    <property type="match status" value="1"/>
</dbReference>
<protein>
    <submittedName>
        <fullName evidence="2">N-acetyltransferase</fullName>
    </submittedName>
</protein>
<name>A0A7S8IH77_9CHLR</name>
<keyword evidence="2" id="KW-0808">Transferase</keyword>
<dbReference type="InterPro" id="IPR045057">
    <property type="entry name" value="Gcn5-rel_NAT"/>
</dbReference>
<dbReference type="Pfam" id="PF14542">
    <property type="entry name" value="Acetyltransf_CG"/>
    <property type="match status" value="1"/>
</dbReference>
<evidence type="ECO:0000313" key="3">
    <source>
        <dbReference type="Proteomes" id="UP000594468"/>
    </source>
</evidence>
<gene>
    <name evidence="2" type="ORF">G4Y79_16635</name>
</gene>
<dbReference type="Gene3D" id="3.40.630.30">
    <property type="match status" value="1"/>
</dbReference>
<dbReference type="EMBL" id="CP062983">
    <property type="protein sequence ID" value="QPC85228.1"/>
    <property type="molecule type" value="Genomic_DNA"/>
</dbReference>
<evidence type="ECO:0000313" key="2">
    <source>
        <dbReference type="EMBL" id="QPC85228.1"/>
    </source>
</evidence>
<dbReference type="InterPro" id="IPR031165">
    <property type="entry name" value="GNAT_YJDJ"/>
</dbReference>
<dbReference type="InterPro" id="IPR016181">
    <property type="entry name" value="Acyl_CoA_acyltransferase"/>
</dbReference>
<feature type="domain" description="N-acetyltransferase" evidence="1">
    <location>
        <begin position="9"/>
        <end position="94"/>
    </location>
</feature>
<organism evidence="2 3">
    <name type="scientific">Phototrophicus methaneseepsis</name>
    <dbReference type="NCBI Taxonomy" id="2710758"/>
    <lineage>
        <taxon>Bacteria</taxon>
        <taxon>Bacillati</taxon>
        <taxon>Chloroflexota</taxon>
        <taxon>Candidatus Thermofontia</taxon>
        <taxon>Phototrophicales</taxon>
        <taxon>Phototrophicaceae</taxon>
        <taxon>Phototrophicus</taxon>
    </lineage>
</organism>